<proteinExistence type="predicted"/>
<dbReference type="AlphaFoldDB" id="A0A8H3VTP4"/>
<evidence type="ECO:0000313" key="3">
    <source>
        <dbReference type="Proteomes" id="UP000434172"/>
    </source>
</evidence>
<dbReference type="EMBL" id="WOWK01000165">
    <property type="protein sequence ID" value="KAF0316276.1"/>
    <property type="molecule type" value="Genomic_DNA"/>
</dbReference>
<comment type="caution">
    <text evidence="2">The sequence shown here is derived from an EMBL/GenBank/DDBJ whole genome shotgun (WGS) entry which is preliminary data.</text>
</comment>
<organism evidence="2 3">
    <name type="scientific">Colletotrichum asianum</name>
    <dbReference type="NCBI Taxonomy" id="702518"/>
    <lineage>
        <taxon>Eukaryota</taxon>
        <taxon>Fungi</taxon>
        <taxon>Dikarya</taxon>
        <taxon>Ascomycota</taxon>
        <taxon>Pezizomycotina</taxon>
        <taxon>Sordariomycetes</taxon>
        <taxon>Hypocreomycetidae</taxon>
        <taxon>Glomerellales</taxon>
        <taxon>Glomerellaceae</taxon>
        <taxon>Colletotrichum</taxon>
        <taxon>Colletotrichum gloeosporioides species complex</taxon>
    </lineage>
</organism>
<gene>
    <name evidence="2" type="ORF">GQ607_016484</name>
</gene>
<evidence type="ECO:0000313" key="2">
    <source>
        <dbReference type="EMBL" id="KAF0316276.1"/>
    </source>
</evidence>
<keyword evidence="3" id="KW-1185">Reference proteome</keyword>
<feature type="region of interest" description="Disordered" evidence="1">
    <location>
        <begin position="61"/>
        <end position="84"/>
    </location>
</feature>
<protein>
    <submittedName>
        <fullName evidence="2">Uncharacterized protein</fullName>
    </submittedName>
</protein>
<reference evidence="2 3" key="1">
    <citation type="submission" date="2019-12" db="EMBL/GenBank/DDBJ databases">
        <title>A genome sequence resource for the geographically widespread anthracnose pathogen Colletotrichum asianum.</title>
        <authorList>
            <person name="Meng Y."/>
        </authorList>
    </citation>
    <scope>NUCLEOTIDE SEQUENCE [LARGE SCALE GENOMIC DNA]</scope>
    <source>
        <strain evidence="2 3">ICMP 18580</strain>
    </source>
</reference>
<dbReference type="Proteomes" id="UP000434172">
    <property type="component" value="Unassembled WGS sequence"/>
</dbReference>
<evidence type="ECO:0000256" key="1">
    <source>
        <dbReference type="SAM" id="MobiDB-lite"/>
    </source>
</evidence>
<sequence>MGVVRSMPEVPKLHVASKSLLKQMDFAVGQKGRNLTTKPRCRKVVLKNYWKDAGAIVLRNSHARHRVEHPGNVEDRDRSRNRLRPRDVALAEDGRSTLNHADVEVVSTLAGTDL</sequence>
<feature type="compositionally biased region" description="Basic and acidic residues" evidence="1">
    <location>
        <begin position="68"/>
        <end position="84"/>
    </location>
</feature>
<accession>A0A8H3VTP4</accession>
<name>A0A8H3VTP4_9PEZI</name>